<sequence length="345" mass="39574">FTELLDSVLHYLLPSWNYSAGSFKDLEAIRQLLPLSKHRTVLIEKVIRESQSGSPAHMPKLFINRRSAAEHRADPKQDPDAKHSIVTQLYEGLKQEKCGVKLDYRWSARYDQWWECKFVSEGIIDQGGGFRDSLADMAEELCPSSVDAPIPVPFFIRSPNQLHDTSNVNRDAYMPNSSCKQFSKFEWIGMLMGACLRSNREHLVLSLPSFVWRQLVGEKVTWSRDFVTVDSAQVKLLESLESSDKDSFNMKFGGVLTYTAVLSDNTLVNLVPGGADKFVDYEDRTEYIRLVRNCRMCEGKMQIEAMRRVFLKFFPRQYSTFLPGRNWRGELCGDPDLTVESLKKC</sequence>
<dbReference type="Proteomes" id="UP001163046">
    <property type="component" value="Unassembled WGS sequence"/>
</dbReference>
<gene>
    <name evidence="4" type="ORF">OS493_031190</name>
</gene>
<dbReference type="OrthoDB" id="8068875at2759"/>
<name>A0A9W9ZKI3_9CNID</name>
<dbReference type="Gene3D" id="3.30.2160.10">
    <property type="entry name" value="Hect, E3 ligase catalytic domain"/>
    <property type="match status" value="1"/>
</dbReference>
<comment type="caution">
    <text evidence="4">The sequence shown here is derived from an EMBL/GenBank/DDBJ whole genome shotgun (WGS) entry which is preliminary data.</text>
</comment>
<evidence type="ECO:0000256" key="2">
    <source>
        <dbReference type="PROSITE-ProRule" id="PRU00104"/>
    </source>
</evidence>
<keyword evidence="1 2" id="KW-0833">Ubl conjugation pathway</keyword>
<feature type="non-terminal residue" evidence="4">
    <location>
        <position position="1"/>
    </location>
</feature>
<dbReference type="SUPFAM" id="SSF56204">
    <property type="entry name" value="Hect, E3 ligase catalytic domain"/>
    <property type="match status" value="1"/>
</dbReference>
<protein>
    <recommendedName>
        <fullName evidence="3">HECT domain-containing protein</fullName>
    </recommendedName>
</protein>
<dbReference type="AlphaFoldDB" id="A0A9W9ZKI3"/>
<dbReference type="Pfam" id="PF00632">
    <property type="entry name" value="HECT"/>
    <property type="match status" value="1"/>
</dbReference>
<dbReference type="PANTHER" id="PTHR46654">
    <property type="entry name" value="E3 UBIQUITIN-PROTEIN LIGASE HECTD3"/>
    <property type="match status" value="1"/>
</dbReference>
<dbReference type="GO" id="GO:0043161">
    <property type="term" value="P:proteasome-mediated ubiquitin-dependent protein catabolic process"/>
    <property type="evidence" value="ECO:0007669"/>
    <property type="project" value="TreeGrafter"/>
</dbReference>
<dbReference type="GO" id="GO:0004842">
    <property type="term" value="F:ubiquitin-protein transferase activity"/>
    <property type="evidence" value="ECO:0007669"/>
    <property type="project" value="InterPro"/>
</dbReference>
<feature type="non-terminal residue" evidence="4">
    <location>
        <position position="345"/>
    </location>
</feature>
<evidence type="ECO:0000256" key="1">
    <source>
        <dbReference type="ARBA" id="ARBA00022786"/>
    </source>
</evidence>
<dbReference type="EMBL" id="MU825908">
    <property type="protein sequence ID" value="KAJ7383020.1"/>
    <property type="molecule type" value="Genomic_DNA"/>
</dbReference>
<dbReference type="InterPro" id="IPR000569">
    <property type="entry name" value="HECT_dom"/>
</dbReference>
<accession>A0A9W9ZKI3</accession>
<feature type="domain" description="HECT" evidence="3">
    <location>
        <begin position="117"/>
        <end position="345"/>
    </location>
</feature>
<dbReference type="Gene3D" id="3.90.1750.10">
    <property type="entry name" value="Hect, E3 ligase catalytic domains"/>
    <property type="match status" value="1"/>
</dbReference>
<reference evidence="4" key="1">
    <citation type="submission" date="2023-01" db="EMBL/GenBank/DDBJ databases">
        <title>Genome assembly of the deep-sea coral Lophelia pertusa.</title>
        <authorList>
            <person name="Herrera S."/>
            <person name="Cordes E."/>
        </authorList>
    </citation>
    <scope>NUCLEOTIDE SEQUENCE</scope>
    <source>
        <strain evidence="4">USNM1676648</strain>
        <tissue evidence="4">Polyp</tissue>
    </source>
</reference>
<dbReference type="PANTHER" id="PTHR46654:SF1">
    <property type="entry name" value="E3 UBIQUITIN-PROTEIN LIGASE HECTD3"/>
    <property type="match status" value="1"/>
</dbReference>
<evidence type="ECO:0000313" key="4">
    <source>
        <dbReference type="EMBL" id="KAJ7383020.1"/>
    </source>
</evidence>
<evidence type="ECO:0000259" key="3">
    <source>
        <dbReference type="PROSITE" id="PS50237"/>
    </source>
</evidence>
<dbReference type="PROSITE" id="PS50237">
    <property type="entry name" value="HECT"/>
    <property type="match status" value="1"/>
</dbReference>
<keyword evidence="5" id="KW-1185">Reference proteome</keyword>
<dbReference type="InterPro" id="IPR035983">
    <property type="entry name" value="Hect_E3_ubiquitin_ligase"/>
</dbReference>
<comment type="caution">
    <text evidence="2">Lacks conserved residue(s) required for the propagation of feature annotation.</text>
</comment>
<dbReference type="InterPro" id="IPR042469">
    <property type="entry name" value="HECTD3"/>
</dbReference>
<organism evidence="4 5">
    <name type="scientific">Desmophyllum pertusum</name>
    <dbReference type="NCBI Taxonomy" id="174260"/>
    <lineage>
        <taxon>Eukaryota</taxon>
        <taxon>Metazoa</taxon>
        <taxon>Cnidaria</taxon>
        <taxon>Anthozoa</taxon>
        <taxon>Hexacorallia</taxon>
        <taxon>Scleractinia</taxon>
        <taxon>Caryophylliina</taxon>
        <taxon>Caryophylliidae</taxon>
        <taxon>Desmophyllum</taxon>
    </lineage>
</organism>
<evidence type="ECO:0000313" key="5">
    <source>
        <dbReference type="Proteomes" id="UP001163046"/>
    </source>
</evidence>
<proteinExistence type="predicted"/>